<dbReference type="InterPro" id="IPR024134">
    <property type="entry name" value="SOD_Cu/Zn_/chaperone"/>
</dbReference>
<dbReference type="Proteomes" id="UP000095280">
    <property type="component" value="Unplaced"/>
</dbReference>
<evidence type="ECO:0000313" key="3">
    <source>
        <dbReference type="WBParaSite" id="maker-unitig_45034-snap-gene-0.3-mRNA-1"/>
    </source>
</evidence>
<feature type="domain" description="Superoxide dismutase copper/zinc binding" evidence="1">
    <location>
        <begin position="13"/>
        <end position="92"/>
    </location>
</feature>
<dbReference type="PANTHER" id="PTHR10003">
    <property type="entry name" value="SUPEROXIDE DISMUTASE CU-ZN -RELATED"/>
    <property type="match status" value="1"/>
</dbReference>
<sequence>MLSALLKGGRRRVSGTLHFEQAGDVCQSVTGSVEGLAPAQARLSRAHEFGDNTNGCVSAGAHFNPCKRTHGAPDDEERQRRGFWGNVEADASAACWRRNHRQADQPDRPQLHHRPLVCHTYTPILTILAATVATSLSKTTGNCWRLDLQKTMIPSLTF</sequence>
<dbReference type="GO" id="GO:0006801">
    <property type="term" value="P:superoxide metabolic process"/>
    <property type="evidence" value="ECO:0007669"/>
    <property type="project" value="InterPro"/>
</dbReference>
<dbReference type="GO" id="GO:0005507">
    <property type="term" value="F:copper ion binding"/>
    <property type="evidence" value="ECO:0007669"/>
    <property type="project" value="InterPro"/>
</dbReference>
<dbReference type="InterPro" id="IPR001424">
    <property type="entry name" value="SOD_Cu_Zn_dom"/>
</dbReference>
<dbReference type="InterPro" id="IPR036423">
    <property type="entry name" value="SOD-like_Cu/Zn_dom_sf"/>
</dbReference>
<protein>
    <submittedName>
        <fullName evidence="3">Sod_Cu domain-containing protein</fullName>
    </submittedName>
</protein>
<dbReference type="PRINTS" id="PR00068">
    <property type="entry name" value="CUZNDISMTASE"/>
</dbReference>
<evidence type="ECO:0000313" key="2">
    <source>
        <dbReference type="Proteomes" id="UP000095280"/>
    </source>
</evidence>
<keyword evidence="2" id="KW-1185">Reference proteome</keyword>
<dbReference type="SUPFAM" id="SSF49329">
    <property type="entry name" value="Cu,Zn superoxide dismutase-like"/>
    <property type="match status" value="1"/>
</dbReference>
<name>A0A1I8FR23_9PLAT</name>
<dbReference type="Pfam" id="PF00080">
    <property type="entry name" value="Sod_Cu"/>
    <property type="match status" value="1"/>
</dbReference>
<proteinExistence type="predicted"/>
<accession>A0A1I8FR23</accession>
<organism evidence="2 3">
    <name type="scientific">Macrostomum lignano</name>
    <dbReference type="NCBI Taxonomy" id="282301"/>
    <lineage>
        <taxon>Eukaryota</taxon>
        <taxon>Metazoa</taxon>
        <taxon>Spiralia</taxon>
        <taxon>Lophotrochozoa</taxon>
        <taxon>Platyhelminthes</taxon>
        <taxon>Rhabditophora</taxon>
        <taxon>Macrostomorpha</taxon>
        <taxon>Macrostomida</taxon>
        <taxon>Macrostomidae</taxon>
        <taxon>Macrostomum</taxon>
    </lineage>
</organism>
<reference evidence="3" key="1">
    <citation type="submission" date="2016-11" db="UniProtKB">
        <authorList>
            <consortium name="WormBaseParasite"/>
        </authorList>
    </citation>
    <scope>IDENTIFICATION</scope>
</reference>
<evidence type="ECO:0000259" key="1">
    <source>
        <dbReference type="Pfam" id="PF00080"/>
    </source>
</evidence>
<dbReference type="AlphaFoldDB" id="A0A1I8FR23"/>
<dbReference type="WBParaSite" id="maker-unitig_45034-snap-gene-0.3-mRNA-1">
    <property type="protein sequence ID" value="maker-unitig_45034-snap-gene-0.3-mRNA-1"/>
    <property type="gene ID" value="maker-unitig_45034-snap-gene-0.3"/>
</dbReference>
<dbReference type="Gene3D" id="2.60.40.200">
    <property type="entry name" value="Superoxide dismutase, copper/zinc binding domain"/>
    <property type="match status" value="1"/>
</dbReference>